<keyword evidence="3" id="KW-1185">Reference proteome</keyword>
<feature type="domain" description="Reverse transcriptase" evidence="1">
    <location>
        <begin position="10"/>
        <end position="162"/>
    </location>
</feature>
<dbReference type="AlphaFoldDB" id="A0A225W8K7"/>
<reference evidence="3" key="1">
    <citation type="submission" date="2017-03" db="EMBL/GenBank/DDBJ databases">
        <title>Phytopthora megakarya and P. palmivora, two closely related causual agents of cacao black pod achieved similar genome size and gene model numbers by different mechanisms.</title>
        <authorList>
            <person name="Ali S."/>
            <person name="Shao J."/>
            <person name="Larry D.J."/>
            <person name="Kronmiller B."/>
            <person name="Shen D."/>
            <person name="Strem M.D."/>
            <person name="Melnick R.L."/>
            <person name="Guiltinan M.J."/>
            <person name="Tyler B.M."/>
            <person name="Meinhardt L.W."/>
            <person name="Bailey B.A."/>
        </authorList>
    </citation>
    <scope>NUCLEOTIDE SEQUENCE [LARGE SCALE GENOMIC DNA]</scope>
    <source>
        <strain evidence="3">zdho120</strain>
    </source>
</reference>
<dbReference type="GO" id="GO:0003964">
    <property type="term" value="F:RNA-directed DNA polymerase activity"/>
    <property type="evidence" value="ECO:0007669"/>
    <property type="project" value="UniProtKB-KW"/>
</dbReference>
<keyword evidence="2" id="KW-0695">RNA-directed DNA polymerase</keyword>
<dbReference type="SUPFAM" id="SSF56672">
    <property type="entry name" value="DNA/RNA polymerases"/>
    <property type="match status" value="1"/>
</dbReference>
<dbReference type="PANTHER" id="PTHR31635">
    <property type="entry name" value="REVERSE TRANSCRIPTASE DOMAIN-CONTAINING PROTEIN-RELATED"/>
    <property type="match status" value="1"/>
</dbReference>
<dbReference type="PANTHER" id="PTHR31635:SF196">
    <property type="entry name" value="REVERSE TRANSCRIPTASE DOMAIN-CONTAINING PROTEIN-RELATED"/>
    <property type="match status" value="1"/>
</dbReference>
<protein>
    <submittedName>
        <fullName evidence="2">Reverse transcriptase</fullName>
    </submittedName>
</protein>
<name>A0A225W8K7_9STRA</name>
<gene>
    <name evidence="2" type="ORF">PHMEG_00012507</name>
</gene>
<dbReference type="STRING" id="4795.A0A225W8K7"/>
<dbReference type="Pfam" id="PF00078">
    <property type="entry name" value="RVT_1"/>
    <property type="match status" value="1"/>
</dbReference>
<accession>A0A225W8K7</accession>
<dbReference type="Proteomes" id="UP000198211">
    <property type="component" value="Unassembled WGS sequence"/>
</dbReference>
<dbReference type="InterPro" id="IPR000477">
    <property type="entry name" value="RT_dom"/>
</dbReference>
<evidence type="ECO:0000313" key="3">
    <source>
        <dbReference type="Proteomes" id="UP000198211"/>
    </source>
</evidence>
<organism evidence="2 3">
    <name type="scientific">Phytophthora megakarya</name>
    <dbReference type="NCBI Taxonomy" id="4795"/>
    <lineage>
        <taxon>Eukaryota</taxon>
        <taxon>Sar</taxon>
        <taxon>Stramenopiles</taxon>
        <taxon>Oomycota</taxon>
        <taxon>Peronosporomycetes</taxon>
        <taxon>Peronosporales</taxon>
        <taxon>Peronosporaceae</taxon>
        <taxon>Phytophthora</taxon>
    </lineage>
</organism>
<dbReference type="InterPro" id="IPR043502">
    <property type="entry name" value="DNA/RNA_pol_sf"/>
</dbReference>
<evidence type="ECO:0000313" key="2">
    <source>
        <dbReference type="EMBL" id="OWZ14071.1"/>
    </source>
</evidence>
<keyword evidence="2" id="KW-0548">Nucleotidyltransferase</keyword>
<sequence length="164" mass="18607">MITPVLKNLVNYRPLALLNSDYKILARMLATRVSTTLDTRIHSNQNGFVPNRTIHATLDLFNVAQRVAHDDALQADAITLLLDFHKADDLVDRGYLLEVLWRHGCPSRFITAIEWIHTNVHFLANGSHSRKIAVTSGIHQGYPLTSLLFILALEPLYRRMNTDP</sequence>
<dbReference type="EMBL" id="NBNE01001425">
    <property type="protein sequence ID" value="OWZ14071.1"/>
    <property type="molecule type" value="Genomic_DNA"/>
</dbReference>
<keyword evidence="2" id="KW-0808">Transferase</keyword>
<proteinExistence type="predicted"/>
<dbReference type="OrthoDB" id="167162at2759"/>
<comment type="caution">
    <text evidence="2">The sequence shown here is derived from an EMBL/GenBank/DDBJ whole genome shotgun (WGS) entry which is preliminary data.</text>
</comment>
<evidence type="ECO:0000259" key="1">
    <source>
        <dbReference type="Pfam" id="PF00078"/>
    </source>
</evidence>